<protein>
    <submittedName>
        <fullName evidence="2">Uncharacterized protein</fullName>
    </submittedName>
</protein>
<sequence>MDPTVFLVPVIQILCGVLLHQWAAPPMGCSANGLLHQWAAQPMGCSTNGLLSQWAAPPMGCSANGQLHQWAAPPMGCSANGLLRGPCAAAPHRGELRTAVWTMDYSFTGH</sequence>
<accession>A0A4Z2FAG1</accession>
<evidence type="ECO:0000256" key="1">
    <source>
        <dbReference type="SAM" id="SignalP"/>
    </source>
</evidence>
<feature type="signal peptide" evidence="1">
    <location>
        <begin position="1"/>
        <end position="23"/>
    </location>
</feature>
<gene>
    <name evidence="2" type="ORF">EYF80_051647</name>
</gene>
<feature type="chain" id="PRO_5021424587" evidence="1">
    <location>
        <begin position="24"/>
        <end position="110"/>
    </location>
</feature>
<reference evidence="2 3" key="1">
    <citation type="submission" date="2019-03" db="EMBL/GenBank/DDBJ databases">
        <title>First draft genome of Liparis tanakae, snailfish: a comprehensive survey of snailfish specific genes.</title>
        <authorList>
            <person name="Kim W."/>
            <person name="Song I."/>
            <person name="Jeong J.-H."/>
            <person name="Kim D."/>
            <person name="Kim S."/>
            <person name="Ryu S."/>
            <person name="Song J.Y."/>
            <person name="Lee S.K."/>
        </authorList>
    </citation>
    <scope>NUCLEOTIDE SEQUENCE [LARGE SCALE GENOMIC DNA]</scope>
    <source>
        <tissue evidence="2">Muscle</tissue>
    </source>
</reference>
<dbReference type="Proteomes" id="UP000314294">
    <property type="component" value="Unassembled WGS sequence"/>
</dbReference>
<comment type="caution">
    <text evidence="2">The sequence shown here is derived from an EMBL/GenBank/DDBJ whole genome shotgun (WGS) entry which is preliminary data.</text>
</comment>
<dbReference type="AlphaFoldDB" id="A0A4Z2FAG1"/>
<keyword evidence="1" id="KW-0732">Signal</keyword>
<proteinExistence type="predicted"/>
<dbReference type="EMBL" id="SRLO01001397">
    <property type="protein sequence ID" value="TNN38179.1"/>
    <property type="molecule type" value="Genomic_DNA"/>
</dbReference>
<evidence type="ECO:0000313" key="3">
    <source>
        <dbReference type="Proteomes" id="UP000314294"/>
    </source>
</evidence>
<name>A0A4Z2FAG1_9TELE</name>
<organism evidence="2 3">
    <name type="scientific">Liparis tanakae</name>
    <name type="common">Tanaka's snailfish</name>
    <dbReference type="NCBI Taxonomy" id="230148"/>
    <lineage>
        <taxon>Eukaryota</taxon>
        <taxon>Metazoa</taxon>
        <taxon>Chordata</taxon>
        <taxon>Craniata</taxon>
        <taxon>Vertebrata</taxon>
        <taxon>Euteleostomi</taxon>
        <taxon>Actinopterygii</taxon>
        <taxon>Neopterygii</taxon>
        <taxon>Teleostei</taxon>
        <taxon>Neoteleostei</taxon>
        <taxon>Acanthomorphata</taxon>
        <taxon>Eupercaria</taxon>
        <taxon>Perciformes</taxon>
        <taxon>Cottioidei</taxon>
        <taxon>Cottales</taxon>
        <taxon>Liparidae</taxon>
        <taxon>Liparis</taxon>
    </lineage>
</organism>
<evidence type="ECO:0000313" key="2">
    <source>
        <dbReference type="EMBL" id="TNN38179.1"/>
    </source>
</evidence>
<keyword evidence="3" id="KW-1185">Reference proteome</keyword>